<keyword evidence="3" id="KW-1185">Reference proteome</keyword>
<reference evidence="1" key="1">
    <citation type="submission" date="2021-02" db="EMBL/GenBank/DDBJ databases">
        <authorList>
            <person name="Nowell W R."/>
        </authorList>
    </citation>
    <scope>NUCLEOTIDE SEQUENCE</scope>
</reference>
<dbReference type="Proteomes" id="UP000663829">
    <property type="component" value="Unassembled WGS sequence"/>
</dbReference>
<name>A0A816GJG3_9BILA</name>
<comment type="caution">
    <text evidence="1">The sequence shown here is derived from an EMBL/GenBank/DDBJ whole genome shotgun (WGS) entry which is preliminary data.</text>
</comment>
<accession>A0A816GJG3</accession>
<dbReference type="Proteomes" id="UP000681722">
    <property type="component" value="Unassembled WGS sequence"/>
</dbReference>
<evidence type="ECO:0000313" key="2">
    <source>
        <dbReference type="EMBL" id="CAF4663655.1"/>
    </source>
</evidence>
<gene>
    <name evidence="1" type="ORF">GPM918_LOCUS46472</name>
    <name evidence="2" type="ORF">SRO942_LOCUS50703</name>
</gene>
<feature type="non-terminal residue" evidence="1">
    <location>
        <position position="1"/>
    </location>
</feature>
<dbReference type="EMBL" id="CAJOBC010147136">
    <property type="protein sequence ID" value="CAF4663655.1"/>
    <property type="molecule type" value="Genomic_DNA"/>
</dbReference>
<evidence type="ECO:0000313" key="1">
    <source>
        <dbReference type="EMBL" id="CAF1676101.1"/>
    </source>
</evidence>
<proteinExistence type="predicted"/>
<dbReference type="AlphaFoldDB" id="A0A816GJG3"/>
<sequence length="53" mass="5887">KIHCVADSDCVNTPNDVACLPFSVIPLDTEKTISDAINRQDQEFIDDMVNFGM</sequence>
<dbReference type="EMBL" id="CAJNOQ010063648">
    <property type="protein sequence ID" value="CAF1676101.1"/>
    <property type="molecule type" value="Genomic_DNA"/>
</dbReference>
<evidence type="ECO:0000313" key="3">
    <source>
        <dbReference type="Proteomes" id="UP000663829"/>
    </source>
</evidence>
<organism evidence="1 3">
    <name type="scientific">Didymodactylos carnosus</name>
    <dbReference type="NCBI Taxonomy" id="1234261"/>
    <lineage>
        <taxon>Eukaryota</taxon>
        <taxon>Metazoa</taxon>
        <taxon>Spiralia</taxon>
        <taxon>Gnathifera</taxon>
        <taxon>Rotifera</taxon>
        <taxon>Eurotatoria</taxon>
        <taxon>Bdelloidea</taxon>
        <taxon>Philodinida</taxon>
        <taxon>Philodinidae</taxon>
        <taxon>Didymodactylos</taxon>
    </lineage>
</organism>
<feature type="non-terminal residue" evidence="1">
    <location>
        <position position="53"/>
    </location>
</feature>
<dbReference type="OrthoDB" id="9975454at2759"/>
<protein>
    <submittedName>
        <fullName evidence="1">Uncharacterized protein</fullName>
    </submittedName>
</protein>